<name>A0A4Q0YHL3_9BACT</name>
<dbReference type="EMBL" id="PDKJ01000002">
    <property type="protein sequence ID" value="RXJ69795.1"/>
    <property type="molecule type" value="Genomic_DNA"/>
</dbReference>
<proteinExistence type="predicted"/>
<accession>A0A4Q0YHL3</accession>
<dbReference type="RefSeq" id="WP_128979136.1">
    <property type="nucleotide sequence ID" value="NZ_PDKJ01000002.1"/>
</dbReference>
<gene>
    <name evidence="1" type="ORF">CRV08_03555</name>
</gene>
<comment type="caution">
    <text evidence="1">The sequence shown here is derived from an EMBL/GenBank/DDBJ whole genome shotgun (WGS) entry which is preliminary data.</text>
</comment>
<sequence>MEKNIDIKTILSNAISQYEEDSVCSKHILSDITTKDALLLADETNTLKIFTNSDDIFTLSHNEWIQSSSNDEDGFATYCSTLDDKITLLIDELVVDII</sequence>
<evidence type="ECO:0000313" key="1">
    <source>
        <dbReference type="EMBL" id="RXJ69795.1"/>
    </source>
</evidence>
<reference evidence="1 2" key="1">
    <citation type="submission" date="2017-10" db="EMBL/GenBank/DDBJ databases">
        <title>Genomics of the genus Arcobacter.</title>
        <authorList>
            <person name="Perez-Cataluna A."/>
            <person name="Figueras M.J."/>
        </authorList>
    </citation>
    <scope>NUCLEOTIDE SEQUENCE [LARGE SCALE GENOMIC DNA]</scope>
    <source>
        <strain evidence="1 2">CECT 8993</strain>
    </source>
</reference>
<dbReference type="AlphaFoldDB" id="A0A4Q0YHL3"/>
<evidence type="ECO:0000313" key="2">
    <source>
        <dbReference type="Proteomes" id="UP000290172"/>
    </source>
</evidence>
<protein>
    <submittedName>
        <fullName evidence="1">Uncharacterized protein</fullName>
    </submittedName>
</protein>
<organism evidence="1 2">
    <name type="scientific">Halarcobacter ebronensis</name>
    <dbReference type="NCBI Taxonomy" id="1462615"/>
    <lineage>
        <taxon>Bacteria</taxon>
        <taxon>Pseudomonadati</taxon>
        <taxon>Campylobacterota</taxon>
        <taxon>Epsilonproteobacteria</taxon>
        <taxon>Campylobacterales</taxon>
        <taxon>Arcobacteraceae</taxon>
        <taxon>Halarcobacter</taxon>
    </lineage>
</organism>
<dbReference type="Proteomes" id="UP000290172">
    <property type="component" value="Unassembled WGS sequence"/>
</dbReference>